<keyword evidence="4 8" id="KW-0808">Transferase</keyword>
<evidence type="ECO:0000256" key="2">
    <source>
        <dbReference type="ARBA" id="ARBA00022475"/>
    </source>
</evidence>
<dbReference type="Pfam" id="PF00535">
    <property type="entry name" value="Glycos_transf_2"/>
    <property type="match status" value="1"/>
</dbReference>
<dbReference type="SUPFAM" id="SSF53448">
    <property type="entry name" value="Nucleotide-diphospho-sugar transferases"/>
    <property type="match status" value="1"/>
</dbReference>
<keyword evidence="9" id="KW-1185">Reference proteome</keyword>
<dbReference type="Proteomes" id="UP000237968">
    <property type="component" value="Unassembled WGS sequence"/>
</dbReference>
<keyword evidence="5" id="KW-0472">Membrane</keyword>
<reference evidence="8 9" key="1">
    <citation type="submission" date="2018-03" db="EMBL/GenBank/DDBJ databases">
        <title>Draft Genome Sequences of the Obligatory Marine Myxobacteria Enhygromyxa salina SWB005.</title>
        <authorList>
            <person name="Poehlein A."/>
            <person name="Moghaddam J.A."/>
            <person name="Harms H."/>
            <person name="Alanjari M."/>
            <person name="Koenig G.M."/>
            <person name="Daniel R."/>
            <person name="Schaeberle T.F."/>
        </authorList>
    </citation>
    <scope>NUCLEOTIDE SEQUENCE [LARGE SCALE GENOMIC DNA]</scope>
    <source>
        <strain evidence="8 9">SWB005</strain>
    </source>
</reference>
<feature type="domain" description="Glycosyltransferase 2-like" evidence="6">
    <location>
        <begin position="5"/>
        <end position="124"/>
    </location>
</feature>
<dbReference type="EMBL" id="PVNK01000130">
    <property type="protein sequence ID" value="PRQ02092.1"/>
    <property type="molecule type" value="Genomic_DNA"/>
</dbReference>
<dbReference type="AlphaFoldDB" id="A0A2S9YAK4"/>
<dbReference type="OrthoDB" id="9801954at2"/>
<evidence type="ECO:0000256" key="4">
    <source>
        <dbReference type="ARBA" id="ARBA00022679"/>
    </source>
</evidence>
<evidence type="ECO:0000313" key="9">
    <source>
        <dbReference type="Proteomes" id="UP000237968"/>
    </source>
</evidence>
<gene>
    <name evidence="8" type="ORF">ENSA5_26570</name>
</gene>
<dbReference type="InterPro" id="IPR029044">
    <property type="entry name" value="Nucleotide-diphossugar_trans"/>
</dbReference>
<evidence type="ECO:0000256" key="5">
    <source>
        <dbReference type="ARBA" id="ARBA00023136"/>
    </source>
</evidence>
<dbReference type="PANTHER" id="PTHR43646">
    <property type="entry name" value="GLYCOSYLTRANSFERASE"/>
    <property type="match status" value="1"/>
</dbReference>
<keyword evidence="3" id="KW-0328">Glycosyltransferase</keyword>
<comment type="subcellular location">
    <subcellularLocation>
        <location evidence="1">Cell membrane</location>
    </subcellularLocation>
</comment>
<name>A0A2S9YAK4_9BACT</name>
<feature type="domain" description="Galactosyltransferase C-terminal" evidence="7">
    <location>
        <begin position="172"/>
        <end position="212"/>
    </location>
</feature>
<dbReference type="RefSeq" id="WP_106392048.1">
    <property type="nucleotide sequence ID" value="NZ_PVNK01000130.1"/>
</dbReference>
<evidence type="ECO:0000256" key="3">
    <source>
        <dbReference type="ARBA" id="ARBA00022676"/>
    </source>
</evidence>
<proteinExistence type="predicted"/>
<dbReference type="PANTHER" id="PTHR43646:SF2">
    <property type="entry name" value="GLYCOSYLTRANSFERASE 2-LIKE DOMAIN-CONTAINING PROTEIN"/>
    <property type="match status" value="1"/>
</dbReference>
<organism evidence="8 9">
    <name type="scientific">Enhygromyxa salina</name>
    <dbReference type="NCBI Taxonomy" id="215803"/>
    <lineage>
        <taxon>Bacteria</taxon>
        <taxon>Pseudomonadati</taxon>
        <taxon>Myxococcota</taxon>
        <taxon>Polyangia</taxon>
        <taxon>Nannocystales</taxon>
        <taxon>Nannocystaceae</taxon>
        <taxon>Enhygromyxa</taxon>
    </lineage>
</organism>
<comment type="caution">
    <text evidence="8">The sequence shown here is derived from an EMBL/GenBank/DDBJ whole genome shotgun (WGS) entry which is preliminary data.</text>
</comment>
<evidence type="ECO:0000259" key="6">
    <source>
        <dbReference type="Pfam" id="PF00535"/>
    </source>
</evidence>
<dbReference type="Pfam" id="PF02709">
    <property type="entry name" value="Glyco_transf_7C"/>
    <property type="match status" value="1"/>
</dbReference>
<accession>A0A2S9YAK4</accession>
<keyword evidence="2" id="KW-1003">Cell membrane</keyword>
<dbReference type="GO" id="GO:0005886">
    <property type="term" value="C:plasma membrane"/>
    <property type="evidence" value="ECO:0007669"/>
    <property type="project" value="UniProtKB-SubCell"/>
</dbReference>
<evidence type="ECO:0000256" key="1">
    <source>
        <dbReference type="ARBA" id="ARBA00004236"/>
    </source>
</evidence>
<sequence>MSMISIVIPWANRDELATCLAANAELLAGLEGQLGGRPELVVVDCGGDPGRCEAALVRAGVAVTLVEIPTDRFDKGLALNLGAHAAAGENLVFLDADVILDADFLPAAVEVLAGGGFATVARVRESKARPDPLADARGLRALSHVVELESAAGAVVRIETNRREFADQSRGGPGLIALRRQDFVAVDGMNSDLQGWGWEDVDLVARLQLRELGPRVAVGGALHLSHDDALRSTAGASRAHSEQHNFSVCVANYRLGHLRGTFADDVQTCADAIEIRSWSPSRAGAEPRARANH</sequence>
<dbReference type="GO" id="GO:0016757">
    <property type="term" value="F:glycosyltransferase activity"/>
    <property type="evidence" value="ECO:0007669"/>
    <property type="project" value="UniProtKB-KW"/>
</dbReference>
<dbReference type="Gene3D" id="3.90.550.10">
    <property type="entry name" value="Spore Coat Polysaccharide Biosynthesis Protein SpsA, Chain A"/>
    <property type="match status" value="1"/>
</dbReference>
<dbReference type="InterPro" id="IPR027791">
    <property type="entry name" value="Galactosyl_T_C"/>
</dbReference>
<evidence type="ECO:0000259" key="7">
    <source>
        <dbReference type="Pfam" id="PF02709"/>
    </source>
</evidence>
<protein>
    <submittedName>
        <fullName evidence="8">Glycosyl transferase family 2</fullName>
    </submittedName>
</protein>
<dbReference type="InterPro" id="IPR001173">
    <property type="entry name" value="Glyco_trans_2-like"/>
</dbReference>
<evidence type="ECO:0000313" key="8">
    <source>
        <dbReference type="EMBL" id="PRQ02092.1"/>
    </source>
</evidence>